<name>A0A1H7PU97_HALLR</name>
<dbReference type="Proteomes" id="UP000183894">
    <property type="component" value="Unassembled WGS sequence"/>
</dbReference>
<dbReference type="PRINTS" id="PR01438">
    <property type="entry name" value="UNVRSLSTRESS"/>
</dbReference>
<keyword evidence="6" id="KW-1185">Reference proteome</keyword>
<dbReference type="Gene3D" id="3.40.50.620">
    <property type="entry name" value="HUPs"/>
    <property type="match status" value="1"/>
</dbReference>
<evidence type="ECO:0000259" key="2">
    <source>
        <dbReference type="Pfam" id="PF00582"/>
    </source>
</evidence>
<dbReference type="InterPro" id="IPR006016">
    <property type="entry name" value="UspA"/>
</dbReference>
<dbReference type="SUPFAM" id="SSF52402">
    <property type="entry name" value="Adenine nucleotide alpha hydrolases-like"/>
    <property type="match status" value="1"/>
</dbReference>
<dbReference type="PANTHER" id="PTHR46268">
    <property type="entry name" value="STRESS RESPONSE PROTEIN NHAX"/>
    <property type="match status" value="1"/>
</dbReference>
<organism evidence="3 5">
    <name type="scientific">Haloferax larsenii</name>
    <dbReference type="NCBI Taxonomy" id="302484"/>
    <lineage>
        <taxon>Archaea</taxon>
        <taxon>Methanobacteriati</taxon>
        <taxon>Methanobacteriota</taxon>
        <taxon>Stenosarchaea group</taxon>
        <taxon>Halobacteria</taxon>
        <taxon>Halobacteriales</taxon>
        <taxon>Haloferacaceae</taxon>
        <taxon>Haloferax</taxon>
    </lineage>
</organism>
<dbReference type="EMBL" id="FOAD01000004">
    <property type="protein sequence ID" value="SEL39400.1"/>
    <property type="molecule type" value="Genomic_DNA"/>
</dbReference>
<evidence type="ECO:0000313" key="3">
    <source>
        <dbReference type="EMBL" id="SEL39400.1"/>
    </source>
</evidence>
<dbReference type="InterPro" id="IPR006015">
    <property type="entry name" value="Universal_stress_UspA"/>
</dbReference>
<dbReference type="InterPro" id="IPR014729">
    <property type="entry name" value="Rossmann-like_a/b/a_fold"/>
</dbReference>
<evidence type="ECO:0000313" key="5">
    <source>
        <dbReference type="Proteomes" id="UP000183894"/>
    </source>
</evidence>
<evidence type="ECO:0000313" key="4">
    <source>
        <dbReference type="EMBL" id="UVE52456.1"/>
    </source>
</evidence>
<keyword evidence="4" id="KW-0614">Plasmid</keyword>
<dbReference type="OrthoDB" id="107030at2157"/>
<sequence>MYDHILVPTDGSTAAESAVDQAVDLASKYDATLHALYVIDVDATSYSLGTEQVDRLRQGHLDEMPEVQADADEATGYVADVAAAHGLVVEEHVTAGEPARAIRKFVEDNDIDLVVMGSHGRSGLSRVVLGSVTEKVLRRTRLPVLVVDMHGEQNAEV</sequence>
<dbReference type="CDD" id="cd00293">
    <property type="entry name" value="USP-like"/>
    <property type="match status" value="1"/>
</dbReference>
<gene>
    <name evidence="4" type="ORF">KU306_17765</name>
    <name evidence="3" type="ORF">SAMN04488691_104204</name>
</gene>
<evidence type="ECO:0000256" key="1">
    <source>
        <dbReference type="ARBA" id="ARBA00008791"/>
    </source>
</evidence>
<evidence type="ECO:0000313" key="6">
    <source>
        <dbReference type="Proteomes" id="UP001058330"/>
    </source>
</evidence>
<dbReference type="AlphaFoldDB" id="A0A1H7PU97"/>
<dbReference type="PANTHER" id="PTHR46268:SF6">
    <property type="entry name" value="UNIVERSAL STRESS PROTEIN UP12"/>
    <property type="match status" value="1"/>
</dbReference>
<dbReference type="RefSeq" id="WP_007541210.1">
    <property type="nucleotide sequence ID" value="NZ_CP078065.1"/>
</dbReference>
<dbReference type="PIRSF" id="PIRSF006276">
    <property type="entry name" value="UspA"/>
    <property type="match status" value="1"/>
</dbReference>
<dbReference type="EMBL" id="CP078065">
    <property type="protein sequence ID" value="UVE52456.1"/>
    <property type="molecule type" value="Genomic_DNA"/>
</dbReference>
<dbReference type="Proteomes" id="UP001058330">
    <property type="component" value="Plasmid pHl5678-2"/>
</dbReference>
<dbReference type="Pfam" id="PF00582">
    <property type="entry name" value="Usp"/>
    <property type="match status" value="1"/>
</dbReference>
<dbReference type="GeneID" id="74530804"/>
<proteinExistence type="inferred from homology"/>
<comment type="similarity">
    <text evidence="1">Belongs to the universal stress protein A family.</text>
</comment>
<accession>A0A1H7PU97</accession>
<geneLocation type="plasmid" evidence="4 6">
    <name>pHl5678-2</name>
</geneLocation>
<feature type="domain" description="UspA" evidence="2">
    <location>
        <begin position="1"/>
        <end position="147"/>
    </location>
</feature>
<reference evidence="4" key="2">
    <citation type="submission" date="2021-07" db="EMBL/GenBank/DDBJ databases">
        <title>Studies on halocins as antimicrobial molecules from haloarchaea.</title>
        <authorList>
            <person name="Kumar S."/>
            <person name="Khare S.K."/>
        </authorList>
    </citation>
    <scope>NUCLEOTIDE SEQUENCE</scope>
    <source>
        <strain evidence="4">NCIM 5678</strain>
        <plasmid evidence="4">pHl5678-2</plasmid>
    </source>
</reference>
<protein>
    <submittedName>
        <fullName evidence="3 4">Universal stress protein</fullName>
    </submittedName>
</protein>
<reference evidence="3 5" key="1">
    <citation type="submission" date="2016-10" db="EMBL/GenBank/DDBJ databases">
        <authorList>
            <person name="de Groot N.N."/>
        </authorList>
    </citation>
    <scope>NUCLEOTIDE SEQUENCE [LARGE SCALE GENOMIC DNA]</scope>
    <source>
        <strain evidence="3 5">CDM_5</strain>
    </source>
</reference>